<dbReference type="AlphaFoldDB" id="E0Y221"/>
<name>E0Y221_9PROT</name>
<reference evidence="1" key="1">
    <citation type="journal article" date="2011" name="Environ. Microbiol.">
        <title>Time-series analyses of Monterey Bay coastal microbial picoplankton using a 'genome proxy' microarray.</title>
        <authorList>
            <person name="Rich V.I."/>
            <person name="Pham V.D."/>
            <person name="Eppley J."/>
            <person name="Shi Y."/>
            <person name="DeLong E.F."/>
        </authorList>
    </citation>
    <scope>NUCLEOTIDE SEQUENCE</scope>
</reference>
<proteinExistence type="predicted"/>
<dbReference type="EMBL" id="GU474946">
    <property type="protein sequence ID" value="ADI20712.1"/>
    <property type="molecule type" value="Genomic_DNA"/>
</dbReference>
<evidence type="ECO:0008006" key="2">
    <source>
        <dbReference type="Google" id="ProtNLM"/>
    </source>
</evidence>
<accession>E0Y221</accession>
<evidence type="ECO:0000313" key="1">
    <source>
        <dbReference type="EMBL" id="ADI20712.1"/>
    </source>
</evidence>
<sequence length="76" mass="8579">MAPVAATFIMEHGGHGRNAIVADTGGTTYDVALVRDGVIPETRETWIGQPYLGHMTGFPVGRYLQCWGWWWEHYWG</sequence>
<protein>
    <recommendedName>
        <fullName evidence="2">Hydantoinase A/oxoprolinase domain-containing protein</fullName>
    </recommendedName>
</protein>
<organism evidence="1">
    <name type="scientific">uncultured alpha proteobacterium EF100_94H03</name>
    <dbReference type="NCBI Taxonomy" id="710800"/>
    <lineage>
        <taxon>Bacteria</taxon>
        <taxon>Pseudomonadati</taxon>
        <taxon>Pseudomonadota</taxon>
        <taxon>Alphaproteobacteria</taxon>
        <taxon>environmental samples</taxon>
    </lineage>
</organism>